<accession>A0A975H4Z6</accession>
<dbReference type="PROSITE" id="PS50005">
    <property type="entry name" value="TPR"/>
    <property type="match status" value="2"/>
</dbReference>
<dbReference type="Gene3D" id="1.25.40.10">
    <property type="entry name" value="Tetratricopeptide repeat domain"/>
    <property type="match status" value="1"/>
</dbReference>
<dbReference type="EMBL" id="CP071796">
    <property type="protein sequence ID" value="QTD44432.1"/>
    <property type="molecule type" value="Genomic_DNA"/>
</dbReference>
<dbReference type="PANTHER" id="PTHR12558:SF13">
    <property type="entry name" value="CELL DIVISION CYCLE PROTEIN 27 HOMOLOG"/>
    <property type="match status" value="1"/>
</dbReference>
<evidence type="ECO:0000256" key="2">
    <source>
        <dbReference type="SAM" id="SignalP"/>
    </source>
</evidence>
<dbReference type="KEGG" id="otd:J1M35_15185"/>
<keyword evidence="4" id="KW-1185">Reference proteome</keyword>
<dbReference type="PANTHER" id="PTHR12558">
    <property type="entry name" value="CELL DIVISION CYCLE 16,23,27"/>
    <property type="match status" value="1"/>
</dbReference>
<dbReference type="InterPro" id="IPR011990">
    <property type="entry name" value="TPR-like_helical_dom_sf"/>
</dbReference>
<name>A0A975H4Z6_9BURK</name>
<dbReference type="InterPro" id="IPR013360">
    <property type="entry name" value="Pilus_4_PilW"/>
</dbReference>
<dbReference type="RefSeq" id="WP_208007996.1">
    <property type="nucleotide sequence ID" value="NZ_CP071796.1"/>
</dbReference>
<evidence type="ECO:0000313" key="4">
    <source>
        <dbReference type="Proteomes" id="UP000663903"/>
    </source>
</evidence>
<keyword evidence="1" id="KW-0802">TPR repeat</keyword>
<evidence type="ECO:0000313" key="3">
    <source>
        <dbReference type="EMBL" id="QTD44432.1"/>
    </source>
</evidence>
<feature type="repeat" description="TPR" evidence="1">
    <location>
        <begin position="122"/>
        <end position="155"/>
    </location>
</feature>
<dbReference type="SUPFAM" id="SSF48452">
    <property type="entry name" value="TPR-like"/>
    <property type="match status" value="1"/>
</dbReference>
<feature type="chain" id="PRO_5038122579" evidence="2">
    <location>
        <begin position="33"/>
        <end position="272"/>
    </location>
</feature>
<gene>
    <name evidence="3" type="primary">pilW</name>
    <name evidence="3" type="ORF">J1M35_15185</name>
</gene>
<sequence>MMLYSSTPVGRTRRWCLALGLAALLGGCASQPGVGDTPAEFQTASDESEARKRARTRLMLAAGYFENGQHVVALDEQKKAVQADPTFADSYNLGGLIYMTLGDNGMAQSHFQRAIALNPRDANAMHNLGWLQCQQGNYAAAAQSFQRAVAVPNYHDRAKTLLAQGICEARAGDPAKAEATLMHAYELDAANPVTAYNLSQLLYQRGDFTRAQFYIRRLNNSEMANAQSLWLGIKVERRMNNRQAMEQLASQMRRRFSQSREFLAYERGAFDE</sequence>
<feature type="signal peptide" evidence="2">
    <location>
        <begin position="1"/>
        <end position="32"/>
    </location>
</feature>
<dbReference type="InterPro" id="IPR019734">
    <property type="entry name" value="TPR_rpt"/>
</dbReference>
<organism evidence="3 4">
    <name type="scientific">Ottowia testudinis</name>
    <dbReference type="NCBI Taxonomy" id="2816950"/>
    <lineage>
        <taxon>Bacteria</taxon>
        <taxon>Pseudomonadati</taxon>
        <taxon>Pseudomonadota</taxon>
        <taxon>Betaproteobacteria</taxon>
        <taxon>Burkholderiales</taxon>
        <taxon>Comamonadaceae</taxon>
        <taxon>Ottowia</taxon>
    </lineage>
</organism>
<dbReference type="SMART" id="SM00028">
    <property type="entry name" value="TPR"/>
    <property type="match status" value="4"/>
</dbReference>
<proteinExistence type="predicted"/>
<keyword evidence="2" id="KW-0732">Signal</keyword>
<dbReference type="AlphaFoldDB" id="A0A975H4Z6"/>
<reference evidence="3" key="1">
    <citation type="submission" date="2021-03" db="EMBL/GenBank/DDBJ databases">
        <title>Ottowia sp. 27C isolated from the cloaca of a Giant Asian pond turtle (Heosemys grandis).</title>
        <authorList>
            <person name="Spergser J."/>
            <person name="Busse H.-J."/>
        </authorList>
    </citation>
    <scope>NUCLEOTIDE SEQUENCE</scope>
    <source>
        <strain evidence="3">27C</strain>
    </source>
</reference>
<feature type="repeat" description="TPR" evidence="1">
    <location>
        <begin position="88"/>
        <end position="121"/>
    </location>
</feature>
<dbReference type="Pfam" id="PF13432">
    <property type="entry name" value="TPR_16"/>
    <property type="match status" value="1"/>
</dbReference>
<dbReference type="NCBIfam" id="TIGR02521">
    <property type="entry name" value="type_IV_pilW"/>
    <property type="match status" value="1"/>
</dbReference>
<evidence type="ECO:0000256" key="1">
    <source>
        <dbReference type="PROSITE-ProRule" id="PRU00339"/>
    </source>
</evidence>
<dbReference type="Proteomes" id="UP000663903">
    <property type="component" value="Chromosome"/>
</dbReference>
<protein>
    <submittedName>
        <fullName evidence="3">Type IV pilus biogenesis/stability protein PilW</fullName>
    </submittedName>
</protein>